<proteinExistence type="predicted"/>
<evidence type="ECO:0000256" key="5">
    <source>
        <dbReference type="ARBA" id="ARBA00023136"/>
    </source>
</evidence>
<comment type="subcellular location">
    <subcellularLocation>
        <location evidence="1">Cell membrane</location>
        <topology evidence="1">Multi-pass membrane protein</topology>
    </subcellularLocation>
</comment>
<evidence type="ECO:0000313" key="9">
    <source>
        <dbReference type="EMBL" id="PWB94770.1"/>
    </source>
</evidence>
<feature type="transmembrane region" description="Helical" evidence="7">
    <location>
        <begin position="6"/>
        <end position="28"/>
    </location>
</feature>
<feature type="transmembrane region" description="Helical" evidence="7">
    <location>
        <begin position="264"/>
        <end position="283"/>
    </location>
</feature>
<dbReference type="OrthoDB" id="9803381at2"/>
<dbReference type="GO" id="GO:0005886">
    <property type="term" value="C:plasma membrane"/>
    <property type="evidence" value="ECO:0007669"/>
    <property type="project" value="UniProtKB-SubCell"/>
</dbReference>
<name>A0A2U1ST40_METSR</name>
<dbReference type="Pfam" id="PF00482">
    <property type="entry name" value="T2SSF"/>
    <property type="match status" value="1"/>
</dbReference>
<feature type="transmembrane region" description="Helical" evidence="7">
    <location>
        <begin position="295"/>
        <end position="315"/>
    </location>
</feature>
<reference evidence="9 10" key="1">
    <citation type="journal article" date="2018" name="Appl. Microbiol. Biotechnol.">
        <title>Co-cultivation of the strictly anaerobic methanogen Methanosarcina barkeri with aerobic methanotrophs in an oxygen-limited membrane bioreactor.</title>
        <authorList>
            <person name="In 't Zandt M.H."/>
            <person name="van den Bosch T.J.M."/>
            <person name="Rijkers R."/>
            <person name="van Kessel M.A.H.J."/>
            <person name="Jetten M.S.M."/>
            <person name="Welte C.U."/>
        </authorList>
    </citation>
    <scope>NUCLEOTIDE SEQUENCE [LARGE SCALE GENOMIC DNA]</scope>
    <source>
        <strain evidence="9 10">DSM 17706</strain>
    </source>
</reference>
<evidence type="ECO:0000256" key="1">
    <source>
        <dbReference type="ARBA" id="ARBA00004651"/>
    </source>
</evidence>
<dbReference type="InterPro" id="IPR018076">
    <property type="entry name" value="T2SS_GspF_dom"/>
</dbReference>
<evidence type="ECO:0000256" key="7">
    <source>
        <dbReference type="SAM" id="Phobius"/>
    </source>
</evidence>
<evidence type="ECO:0000256" key="6">
    <source>
        <dbReference type="SAM" id="Coils"/>
    </source>
</evidence>
<evidence type="ECO:0000256" key="3">
    <source>
        <dbReference type="ARBA" id="ARBA00022692"/>
    </source>
</evidence>
<feature type="transmembrane region" description="Helical" evidence="7">
    <location>
        <begin position="120"/>
        <end position="141"/>
    </location>
</feature>
<dbReference type="Gene3D" id="1.20.81.30">
    <property type="entry name" value="Type II secretion system (T2SS), domain F"/>
    <property type="match status" value="1"/>
</dbReference>
<keyword evidence="4 7" id="KW-1133">Transmembrane helix</keyword>
<evidence type="ECO:0000259" key="8">
    <source>
        <dbReference type="Pfam" id="PF00482"/>
    </source>
</evidence>
<keyword evidence="5 7" id="KW-0472">Membrane</keyword>
<gene>
    <name evidence="9" type="ORF">C5689_06865</name>
</gene>
<dbReference type="PANTHER" id="PTHR35007">
    <property type="entry name" value="INTEGRAL MEMBRANE PROTEIN-RELATED"/>
    <property type="match status" value="1"/>
</dbReference>
<keyword evidence="10" id="KW-1185">Reference proteome</keyword>
<dbReference type="AlphaFoldDB" id="A0A2U1ST40"/>
<accession>A0A2U1ST40</accession>
<feature type="coiled-coil region" evidence="6">
    <location>
        <begin position="234"/>
        <end position="261"/>
    </location>
</feature>
<feature type="domain" description="Type II secretion system protein GspF" evidence="8">
    <location>
        <begin position="159"/>
        <end position="280"/>
    </location>
</feature>
<dbReference type="Proteomes" id="UP000245137">
    <property type="component" value="Unassembled WGS sequence"/>
</dbReference>
<keyword evidence="6" id="KW-0175">Coiled coil</keyword>
<dbReference type="EMBL" id="PUIV01000006">
    <property type="protein sequence ID" value="PWB94770.1"/>
    <property type="molecule type" value="Genomic_DNA"/>
</dbReference>
<evidence type="ECO:0000256" key="2">
    <source>
        <dbReference type="ARBA" id="ARBA00022475"/>
    </source>
</evidence>
<feature type="transmembrane region" description="Helical" evidence="7">
    <location>
        <begin position="95"/>
        <end position="114"/>
    </location>
</feature>
<keyword evidence="3 7" id="KW-0812">Transmembrane</keyword>
<protein>
    <submittedName>
        <fullName evidence="9">Pilus assembly protein</fullName>
    </submittedName>
</protein>
<dbReference type="InterPro" id="IPR042094">
    <property type="entry name" value="T2SS_GspF_sf"/>
</dbReference>
<sequence length="323" mass="34713">MDPQSLFSAALVMLSVGGVMYAFVYPYLSGEILAQKRTAALMSSADRRRDARNGDPAKRRKVIQDSLKDVETKKKAKVTLEQRIAQAGLTTTPPIFLLASAAFGFVIAFVAFVFNSDLLVALGAGVVAGVGAPHWLLGFLAKRRIAKFIAEFPGAVDIIIRGVKAGLPVADCFRMIAGEAPEPVRSEFRQIVESQTIGLSIAEATERFAERVPVAEASFFSIVISLQQKAGGNLSEALTNLASVLRERKKMKAKVKAMSAEAKASAGIIGSLPFLVGLVVWFTNPAYIGVLFNTTVGNIIIGASLLWMAIGVFIMQKMIDFDI</sequence>
<dbReference type="RefSeq" id="WP_108916523.1">
    <property type="nucleotide sequence ID" value="NZ_BGJY01000015.1"/>
</dbReference>
<organism evidence="9 10">
    <name type="scientific">Methylosinus sporium</name>
    <dbReference type="NCBI Taxonomy" id="428"/>
    <lineage>
        <taxon>Bacteria</taxon>
        <taxon>Pseudomonadati</taxon>
        <taxon>Pseudomonadota</taxon>
        <taxon>Alphaproteobacteria</taxon>
        <taxon>Hyphomicrobiales</taxon>
        <taxon>Methylocystaceae</taxon>
        <taxon>Methylosinus</taxon>
    </lineage>
</organism>
<keyword evidence="2" id="KW-1003">Cell membrane</keyword>
<comment type="caution">
    <text evidence="9">The sequence shown here is derived from an EMBL/GenBank/DDBJ whole genome shotgun (WGS) entry which is preliminary data.</text>
</comment>
<dbReference type="PANTHER" id="PTHR35007:SF1">
    <property type="entry name" value="PILUS ASSEMBLY PROTEIN"/>
    <property type="match status" value="1"/>
</dbReference>
<evidence type="ECO:0000313" key="10">
    <source>
        <dbReference type="Proteomes" id="UP000245137"/>
    </source>
</evidence>
<evidence type="ECO:0000256" key="4">
    <source>
        <dbReference type="ARBA" id="ARBA00022989"/>
    </source>
</evidence>